<evidence type="ECO:0000313" key="7">
    <source>
        <dbReference type="Proteomes" id="UP001321473"/>
    </source>
</evidence>
<dbReference type="GO" id="GO:0022857">
    <property type="term" value="F:transmembrane transporter activity"/>
    <property type="evidence" value="ECO:0007669"/>
    <property type="project" value="TreeGrafter"/>
</dbReference>
<dbReference type="PANTHER" id="PTHR10283:SF82">
    <property type="entry name" value="SOLUTE CARRIER FAMILY 13 MEMBER 2"/>
    <property type="match status" value="1"/>
</dbReference>
<proteinExistence type="predicted"/>
<protein>
    <submittedName>
        <fullName evidence="6">Uncharacterized protein</fullName>
    </submittedName>
</protein>
<evidence type="ECO:0000256" key="5">
    <source>
        <dbReference type="SAM" id="Phobius"/>
    </source>
</evidence>
<keyword evidence="4 5" id="KW-0472">Membrane</keyword>
<feature type="transmembrane region" description="Helical" evidence="5">
    <location>
        <begin position="177"/>
        <end position="198"/>
    </location>
</feature>
<feature type="transmembrane region" description="Helical" evidence="5">
    <location>
        <begin position="73"/>
        <end position="91"/>
    </location>
</feature>
<dbReference type="PANTHER" id="PTHR10283">
    <property type="entry name" value="SOLUTE CARRIER FAMILY 13 MEMBER"/>
    <property type="match status" value="1"/>
</dbReference>
<feature type="transmembrane region" description="Helical" evidence="5">
    <location>
        <begin position="111"/>
        <end position="129"/>
    </location>
</feature>
<keyword evidence="7" id="KW-1185">Reference proteome</keyword>
<accession>A0AAQ4DUX6</accession>
<dbReference type="Proteomes" id="UP001321473">
    <property type="component" value="Unassembled WGS sequence"/>
</dbReference>
<evidence type="ECO:0000256" key="4">
    <source>
        <dbReference type="ARBA" id="ARBA00023136"/>
    </source>
</evidence>
<organism evidence="6 7">
    <name type="scientific">Amblyomma americanum</name>
    <name type="common">Lone star tick</name>
    <dbReference type="NCBI Taxonomy" id="6943"/>
    <lineage>
        <taxon>Eukaryota</taxon>
        <taxon>Metazoa</taxon>
        <taxon>Ecdysozoa</taxon>
        <taxon>Arthropoda</taxon>
        <taxon>Chelicerata</taxon>
        <taxon>Arachnida</taxon>
        <taxon>Acari</taxon>
        <taxon>Parasitiformes</taxon>
        <taxon>Ixodida</taxon>
        <taxon>Ixodoidea</taxon>
        <taxon>Ixodidae</taxon>
        <taxon>Amblyomminae</taxon>
        <taxon>Amblyomma</taxon>
    </lineage>
</organism>
<dbReference type="GO" id="GO:0005886">
    <property type="term" value="C:plasma membrane"/>
    <property type="evidence" value="ECO:0007669"/>
    <property type="project" value="TreeGrafter"/>
</dbReference>
<reference evidence="6 7" key="1">
    <citation type="journal article" date="2023" name="Arcadia Sci">
        <title>De novo assembly of a long-read Amblyomma americanum tick genome.</title>
        <authorList>
            <person name="Chou S."/>
            <person name="Poskanzer K.E."/>
            <person name="Rollins M."/>
            <person name="Thuy-Boun P.S."/>
        </authorList>
    </citation>
    <scope>NUCLEOTIDE SEQUENCE [LARGE SCALE GENOMIC DNA]</scope>
    <source>
        <strain evidence="6">F_SG_1</strain>
        <tissue evidence="6">Salivary glands</tissue>
    </source>
</reference>
<dbReference type="EMBL" id="JARKHS020026515">
    <property type="protein sequence ID" value="KAK8766266.1"/>
    <property type="molecule type" value="Genomic_DNA"/>
</dbReference>
<feature type="transmembrane region" description="Helical" evidence="5">
    <location>
        <begin position="150"/>
        <end position="171"/>
    </location>
</feature>
<feature type="transmembrane region" description="Helical" evidence="5">
    <location>
        <begin position="12"/>
        <end position="36"/>
    </location>
</feature>
<evidence type="ECO:0000256" key="2">
    <source>
        <dbReference type="ARBA" id="ARBA00022692"/>
    </source>
</evidence>
<comment type="subcellular location">
    <subcellularLocation>
        <location evidence="1">Membrane</location>
        <topology evidence="1">Multi-pass membrane protein</topology>
    </subcellularLocation>
</comment>
<keyword evidence="3 5" id="KW-1133">Transmembrane helix</keyword>
<evidence type="ECO:0000256" key="3">
    <source>
        <dbReference type="ARBA" id="ARBA00022989"/>
    </source>
</evidence>
<comment type="caution">
    <text evidence="6">The sequence shown here is derived from an EMBL/GenBank/DDBJ whole genome shotgun (WGS) entry which is preliminary data.</text>
</comment>
<sequence length="217" mass="24403">MSRSDFCAQLRALLLVVCFGSHLGSFLLPTGSNAMLRFARIVDRRIYSPDTMRQRRELKATLKVQYRNESWMSPWEAIMMFFFAIFVLVLFTREPTFFPGWTSFLSVEGDVTDASPTVLVFLLLAFMPVQALEMTSKDRALHWKSVLPHVPWGLGLVLASGNAIAFAARVVPSTLNLIASVLTCLVWYQIVFSGPFTLPSAPILPLNKTHAILYVDQ</sequence>
<keyword evidence="2 5" id="KW-0812">Transmembrane</keyword>
<gene>
    <name evidence="6" type="ORF">V5799_006952</name>
</gene>
<name>A0AAQ4DUX6_AMBAM</name>
<dbReference type="AlphaFoldDB" id="A0AAQ4DUX6"/>
<evidence type="ECO:0000256" key="1">
    <source>
        <dbReference type="ARBA" id="ARBA00004141"/>
    </source>
</evidence>
<evidence type="ECO:0000313" key="6">
    <source>
        <dbReference type="EMBL" id="KAK8766266.1"/>
    </source>
</evidence>